<feature type="compositionally biased region" description="Polar residues" evidence="1">
    <location>
        <begin position="17"/>
        <end position="26"/>
    </location>
</feature>
<feature type="region of interest" description="Disordered" evidence="1">
    <location>
        <begin position="47"/>
        <end position="67"/>
    </location>
</feature>
<accession>A0AAP0S686</accession>
<feature type="compositionally biased region" description="Basic and acidic residues" evidence="1">
    <location>
        <begin position="7"/>
        <end position="16"/>
    </location>
</feature>
<sequence>MGNASSKSDHHGDKNADYSSLLQSMNPDLMPVEGNSHVTGEQEIKQAKVQGDLPSTSETVEHISSECPGRIIAASDEVGRAEDLQNGVLSNNEPSIPSLDRAHSEYVESRGVGLDELVASPSFSQGASDLEDACHKPCSGVEHIPEKSSLDSTVPSVAGGIPENDQASLKPEISNGVVISGNVEESCSPSDALVSNAVCPLESPGQPVLENVEAQACHELKDPEILNPDEEMPSTRIHVLKACNSHLNQAETLVVGGDNLVVVPGLPSEVDGPCSLETSGREDGLQYFWSSH</sequence>
<comment type="caution">
    <text evidence="2">The sequence shown here is derived from an EMBL/GenBank/DDBJ whole genome shotgun (WGS) entry which is preliminary data.</text>
</comment>
<evidence type="ECO:0000313" key="2">
    <source>
        <dbReference type="EMBL" id="KAK9291342.1"/>
    </source>
</evidence>
<evidence type="ECO:0000313" key="3">
    <source>
        <dbReference type="Proteomes" id="UP001415857"/>
    </source>
</evidence>
<dbReference type="Proteomes" id="UP001415857">
    <property type="component" value="Unassembled WGS sequence"/>
</dbReference>
<dbReference type="EMBL" id="JBBPBK010000001">
    <property type="protein sequence ID" value="KAK9291342.1"/>
    <property type="molecule type" value="Genomic_DNA"/>
</dbReference>
<keyword evidence="3" id="KW-1185">Reference proteome</keyword>
<reference evidence="2 3" key="1">
    <citation type="journal article" date="2024" name="Plant J.">
        <title>Genome sequences and population genomics reveal climatic adaptation and genomic divergence between two closely related sweetgum species.</title>
        <authorList>
            <person name="Xu W.Q."/>
            <person name="Ren C.Q."/>
            <person name="Zhang X.Y."/>
            <person name="Comes H.P."/>
            <person name="Liu X.H."/>
            <person name="Li Y.G."/>
            <person name="Kettle C.J."/>
            <person name="Jalonen R."/>
            <person name="Gaisberger H."/>
            <person name="Ma Y.Z."/>
            <person name="Qiu Y.X."/>
        </authorList>
    </citation>
    <scope>NUCLEOTIDE SEQUENCE [LARGE SCALE GENOMIC DNA]</scope>
    <source>
        <strain evidence="2">Hangzhou</strain>
    </source>
</reference>
<feature type="region of interest" description="Disordered" evidence="1">
    <location>
        <begin position="1"/>
        <end position="35"/>
    </location>
</feature>
<evidence type="ECO:0000256" key="1">
    <source>
        <dbReference type="SAM" id="MobiDB-lite"/>
    </source>
</evidence>
<protein>
    <submittedName>
        <fullName evidence="2">Uncharacterized protein</fullName>
    </submittedName>
</protein>
<name>A0AAP0S686_LIQFO</name>
<proteinExistence type="predicted"/>
<gene>
    <name evidence="2" type="ORF">L1049_019287</name>
</gene>
<dbReference type="AlphaFoldDB" id="A0AAP0S686"/>
<organism evidence="2 3">
    <name type="scientific">Liquidambar formosana</name>
    <name type="common">Formosan gum</name>
    <dbReference type="NCBI Taxonomy" id="63359"/>
    <lineage>
        <taxon>Eukaryota</taxon>
        <taxon>Viridiplantae</taxon>
        <taxon>Streptophyta</taxon>
        <taxon>Embryophyta</taxon>
        <taxon>Tracheophyta</taxon>
        <taxon>Spermatophyta</taxon>
        <taxon>Magnoliopsida</taxon>
        <taxon>eudicotyledons</taxon>
        <taxon>Gunneridae</taxon>
        <taxon>Pentapetalae</taxon>
        <taxon>Saxifragales</taxon>
        <taxon>Altingiaceae</taxon>
        <taxon>Liquidambar</taxon>
    </lineage>
</organism>